<comment type="subcellular location">
    <subcellularLocation>
        <location evidence="1">Cytoplasm</location>
    </subcellularLocation>
</comment>
<comment type="similarity">
    <text evidence="2">Belongs to the RecX family.</text>
</comment>
<proteinExistence type="inferred from homology"/>
<dbReference type="Pfam" id="PF21982">
    <property type="entry name" value="RecX_HTH1"/>
    <property type="match status" value="1"/>
</dbReference>
<protein>
    <recommendedName>
        <fullName evidence="3">Regulatory protein RecX</fullName>
    </recommendedName>
</protein>
<dbReference type="InterPro" id="IPR003783">
    <property type="entry name" value="Regulatory_RecX"/>
</dbReference>
<evidence type="ECO:0000256" key="3">
    <source>
        <dbReference type="ARBA" id="ARBA00018111"/>
    </source>
</evidence>
<evidence type="ECO:0000256" key="2">
    <source>
        <dbReference type="ARBA" id="ARBA00009695"/>
    </source>
</evidence>
<organism evidence="6 7">
    <name type="scientific">Propionispira arboris</name>
    <dbReference type="NCBI Taxonomy" id="84035"/>
    <lineage>
        <taxon>Bacteria</taxon>
        <taxon>Bacillati</taxon>
        <taxon>Bacillota</taxon>
        <taxon>Negativicutes</taxon>
        <taxon>Selenomonadales</taxon>
        <taxon>Selenomonadaceae</taxon>
        <taxon>Propionispira</taxon>
    </lineage>
</organism>
<keyword evidence="7" id="KW-1185">Reference proteome</keyword>
<dbReference type="EMBL" id="FNZK01000012">
    <property type="protein sequence ID" value="SEJ64053.1"/>
    <property type="molecule type" value="Genomic_DNA"/>
</dbReference>
<dbReference type="Gene3D" id="1.10.10.10">
    <property type="entry name" value="Winged helix-like DNA-binding domain superfamily/Winged helix DNA-binding domain"/>
    <property type="match status" value="1"/>
</dbReference>
<dbReference type="Proteomes" id="UP000199662">
    <property type="component" value="Unassembled WGS sequence"/>
</dbReference>
<dbReference type="InterPro" id="IPR053926">
    <property type="entry name" value="RecX_HTH_1st"/>
</dbReference>
<dbReference type="GO" id="GO:0006282">
    <property type="term" value="P:regulation of DNA repair"/>
    <property type="evidence" value="ECO:0007669"/>
    <property type="project" value="InterPro"/>
</dbReference>
<name>A0A1H7AEH9_9FIRM</name>
<dbReference type="GO" id="GO:0005737">
    <property type="term" value="C:cytoplasm"/>
    <property type="evidence" value="ECO:0007669"/>
    <property type="project" value="UniProtKB-SubCell"/>
</dbReference>
<evidence type="ECO:0000313" key="6">
    <source>
        <dbReference type="EMBL" id="SEJ64053.1"/>
    </source>
</evidence>
<dbReference type="PANTHER" id="PTHR33602">
    <property type="entry name" value="REGULATORY PROTEIN RECX FAMILY PROTEIN"/>
    <property type="match status" value="1"/>
</dbReference>
<feature type="domain" description="RecX first three-helical" evidence="5">
    <location>
        <begin position="16"/>
        <end position="55"/>
    </location>
</feature>
<accession>A0A1H7AEH9</accession>
<dbReference type="AlphaFoldDB" id="A0A1H7AEH9"/>
<reference evidence="6 7" key="1">
    <citation type="submission" date="2016-10" db="EMBL/GenBank/DDBJ databases">
        <authorList>
            <person name="de Groot N.N."/>
        </authorList>
    </citation>
    <scope>NUCLEOTIDE SEQUENCE [LARGE SCALE GENOMIC DNA]</scope>
    <source>
        <strain evidence="6 7">DSM 2179</strain>
    </source>
</reference>
<evidence type="ECO:0000259" key="5">
    <source>
        <dbReference type="Pfam" id="PF21982"/>
    </source>
</evidence>
<sequence>MQMNQTLNQKKNKKTALVQAVDLLSKRAHSKKNLEDKLKIRGYEKTEITLAIARLTELGYLNDEELCQRQFQRYLDESKYSTKYICCKLLQKGFSNSLVNSCKSFSSDEREAAAALKNLELKFKKTVMPEPFKFMKYLYTKGFEEKAIQHAVTAFQMICKEDDVE</sequence>
<evidence type="ECO:0000256" key="4">
    <source>
        <dbReference type="ARBA" id="ARBA00022490"/>
    </source>
</evidence>
<gene>
    <name evidence="6" type="ORF">SAMN05660742_112102</name>
</gene>
<dbReference type="PANTHER" id="PTHR33602:SF1">
    <property type="entry name" value="REGULATORY PROTEIN RECX FAMILY PROTEIN"/>
    <property type="match status" value="1"/>
</dbReference>
<evidence type="ECO:0000313" key="7">
    <source>
        <dbReference type="Proteomes" id="UP000199662"/>
    </source>
</evidence>
<dbReference type="InterPro" id="IPR036388">
    <property type="entry name" value="WH-like_DNA-bd_sf"/>
</dbReference>
<keyword evidence="4" id="KW-0963">Cytoplasm</keyword>
<dbReference type="STRING" id="84035.SAMN05660742_112102"/>
<evidence type="ECO:0000256" key="1">
    <source>
        <dbReference type="ARBA" id="ARBA00004496"/>
    </source>
</evidence>